<keyword evidence="1" id="KW-0175">Coiled coil</keyword>
<evidence type="ECO:0000313" key="3">
    <source>
        <dbReference type="Proteomes" id="UP000242864"/>
    </source>
</evidence>
<evidence type="ECO:0000256" key="1">
    <source>
        <dbReference type="SAM" id="Coils"/>
    </source>
</evidence>
<proteinExistence type="predicted"/>
<reference evidence="2 3" key="1">
    <citation type="submission" date="2017-04" db="EMBL/GenBank/DDBJ databases">
        <authorList>
            <person name="Veseli I.A."/>
            <person name="Tang C."/>
            <person name="Pombert J.-F."/>
        </authorList>
    </citation>
    <scope>NUCLEOTIDE SEQUENCE [LARGE SCALE GENOMIC DNA]</scope>
    <source>
        <strain evidence="2 3">ATCC 700373</strain>
    </source>
</reference>
<organism evidence="2 3">
    <name type="scientific">Staphylococcus lutrae</name>
    <dbReference type="NCBI Taxonomy" id="155085"/>
    <lineage>
        <taxon>Bacteria</taxon>
        <taxon>Bacillati</taxon>
        <taxon>Bacillota</taxon>
        <taxon>Bacilli</taxon>
        <taxon>Bacillales</taxon>
        <taxon>Staphylococcaceae</taxon>
        <taxon>Staphylococcus</taxon>
    </lineage>
</organism>
<name>A0AAC9RSY9_9STAP</name>
<dbReference type="AlphaFoldDB" id="A0AAC9RSY9"/>
<gene>
    <name evidence="2" type="ORF">B5P37_03020</name>
</gene>
<feature type="coiled-coil region" evidence="1">
    <location>
        <begin position="152"/>
        <end position="228"/>
    </location>
</feature>
<sequence length="346" mass="40767">MKFNTLYLDYEGMKKKFDFSSNNNLVYSKKNSVGKSTLLRMLLFSLGYAIPGTKGIKFEKLKTILLLEIGNRKITLIRNSNNLELIENDISQYFLLPDENIYLLQVIFNSENKNVLENILGSIYMDQEKGWTLLNKGFVIGRIYFNLYELVGGLAERNIEELQKELNILKQEKLKYNAMRSIYFYQTSVIEEKSGLEIDYIDKIENDILLLELEKKQLMKDLNEIESAIEDNKSFLKFIEKMKIAVEIEGKRELVTKDNIVGFEESQLYVNTRKKIIEIKIKKIKSKISQLRDNLSKEYSLLNLETELQKFDSRIMNINLDFNLIEKLIKEIETKEKRTREVLRKK</sequence>
<dbReference type="KEGG" id="slz:B5P37_03020"/>
<dbReference type="EMBL" id="CP020773">
    <property type="protein sequence ID" value="ARJ50352.1"/>
    <property type="molecule type" value="Genomic_DNA"/>
</dbReference>
<evidence type="ECO:0000313" key="2">
    <source>
        <dbReference type="EMBL" id="ARJ50352.1"/>
    </source>
</evidence>
<protein>
    <submittedName>
        <fullName evidence="2">Uncharacterized protein</fullName>
    </submittedName>
</protein>
<accession>A0AAC9RSY9</accession>
<dbReference type="RefSeq" id="WP_085236841.1">
    <property type="nucleotide sequence ID" value="NZ_CP020773.1"/>
</dbReference>
<dbReference type="Proteomes" id="UP000242864">
    <property type="component" value="Chromosome"/>
</dbReference>
<keyword evidence="3" id="KW-1185">Reference proteome</keyword>